<evidence type="ECO:0000256" key="4">
    <source>
        <dbReference type="ARBA" id="ARBA00022485"/>
    </source>
</evidence>
<dbReference type="GO" id="GO:0016020">
    <property type="term" value="C:membrane"/>
    <property type="evidence" value="ECO:0007669"/>
    <property type="project" value="TreeGrafter"/>
</dbReference>
<keyword evidence="8" id="KW-0408">Iron</keyword>
<dbReference type="AlphaFoldDB" id="W7QJB9"/>
<evidence type="ECO:0000256" key="5">
    <source>
        <dbReference type="ARBA" id="ARBA00022505"/>
    </source>
</evidence>
<evidence type="ECO:0000256" key="2">
    <source>
        <dbReference type="ARBA" id="ARBA00001966"/>
    </source>
</evidence>
<reference evidence="12 13" key="1">
    <citation type="journal article" date="2014" name="Genome Announc.">
        <title>Draft Genome Sequence of the Agar-Degrading Bacterium Catenovulum sp. Strain DS-2, Isolated from Intestines of Haliotis diversicolor.</title>
        <authorList>
            <person name="Shan D."/>
            <person name="Li X."/>
            <person name="Gu Z."/>
            <person name="Wei G."/>
            <person name="Gao Z."/>
            <person name="Shao Z."/>
        </authorList>
    </citation>
    <scope>NUCLEOTIDE SEQUENCE [LARGE SCALE GENOMIC DNA]</scope>
    <source>
        <strain evidence="12 13">DS-2</strain>
    </source>
</reference>
<dbReference type="PATRIC" id="fig|1328313.3.peg.483"/>
<keyword evidence="5" id="KW-0500">Molybdenum</keyword>
<dbReference type="Pfam" id="PF04324">
    <property type="entry name" value="Fer2_BFD"/>
    <property type="match status" value="1"/>
</dbReference>
<evidence type="ECO:0000256" key="8">
    <source>
        <dbReference type="ARBA" id="ARBA00023004"/>
    </source>
</evidence>
<dbReference type="CDD" id="cd02754">
    <property type="entry name" value="MopB_Nitrate-R-NapA-like"/>
    <property type="match status" value="1"/>
</dbReference>
<dbReference type="PROSITE" id="PS51669">
    <property type="entry name" value="4FE4S_MOW_BIS_MGD"/>
    <property type="match status" value="1"/>
</dbReference>
<keyword evidence="10" id="KW-0534">Nitrate assimilation</keyword>
<proteinExistence type="inferred from homology"/>
<dbReference type="InterPro" id="IPR006963">
    <property type="entry name" value="Mopterin_OxRdtase_4Fe-4S_dom"/>
</dbReference>
<dbReference type="eggNOG" id="COG0243">
    <property type="taxonomic scope" value="Bacteria"/>
</dbReference>
<dbReference type="InterPro" id="IPR007419">
    <property type="entry name" value="BFD-like_2Fe2S-bd_dom"/>
</dbReference>
<dbReference type="InterPro" id="IPR006657">
    <property type="entry name" value="MoPterin_dinucl-bd_dom"/>
</dbReference>
<dbReference type="GO" id="GO:0016491">
    <property type="term" value="F:oxidoreductase activity"/>
    <property type="evidence" value="ECO:0007669"/>
    <property type="project" value="UniProtKB-KW"/>
</dbReference>
<dbReference type="CDD" id="cd02791">
    <property type="entry name" value="MopB_CT_Nitrate-R-NapA-like"/>
    <property type="match status" value="1"/>
</dbReference>
<keyword evidence="6" id="KW-0479">Metal-binding</keyword>
<name>W7QJB9_9ALTE</name>
<dbReference type="GO" id="GO:0043546">
    <property type="term" value="F:molybdopterin cofactor binding"/>
    <property type="evidence" value="ECO:0007669"/>
    <property type="project" value="InterPro"/>
</dbReference>
<dbReference type="GO" id="GO:0042128">
    <property type="term" value="P:nitrate assimilation"/>
    <property type="evidence" value="ECO:0007669"/>
    <property type="project" value="UniProtKB-KW"/>
</dbReference>
<comment type="cofactor">
    <cofactor evidence="2">
        <name>[4Fe-4S] cluster</name>
        <dbReference type="ChEBI" id="CHEBI:49883"/>
    </cofactor>
</comment>
<comment type="similarity">
    <text evidence="3">Belongs to the prokaryotic molybdopterin-containing oxidoreductase family. NasA/NapA/NarB subfamily.</text>
</comment>
<keyword evidence="9" id="KW-0411">Iron-sulfur</keyword>
<evidence type="ECO:0000256" key="1">
    <source>
        <dbReference type="ARBA" id="ARBA00001942"/>
    </source>
</evidence>
<sequence>MNKTAVKLKQTTCPYCGVGCGIDVKVDGQALTQVTGSSEHPANYGRLCVKGSSVLETNDVSGRLLQPMIGDSQVSWDEAINHVASGFNKVIEEFGPQAVAFYVSGQLLTEDYYVANKLMKGYIGSANIDTNSRLCMSSAVAGYKRAFGSDTVPCNYEDLEDTDLLVLTGSNAAWTHPVLFQRMERAKLLNPDMKVVVIDPRQSATTELADLHIAIKPGSDVALFNGLLNYLHQHDCIDQNYVNSFTEGFETALANSQQWTIERVAEYCDLPLEQVTTYYQWFAKSPTAITFYCMGVNQSSQGTDKCNAIINCHLATGKVGKKGSGPFSITGQPNAMGGREVGGLANMLAAHMDIGNPQHREYVQTFWRSPRIPEQVGSKAVDMFAKVKSGEIKAIWIMATNPVVSLPNGNEVAQALKDCPLVVVSDCNENTDTSEWANVRLPATGWSEKNGTVTNSERRISRQRGIMPPSGQAKHDWQIICDVAKAMGFASGFKFGHPAEIFDEHARLSGYENNGSRDFDITGLAGLSEAEYDKLRPIQWPVNRENPNGCARMFENGRFYTKSGKAQFITTEAKAPVQQTCKDYPFVCNSGRVRDQWHTMTRTGKAAKLTAHVSEAFVAIHPADAEKLNLVDGQIAQLTSKFGRALLRVQLDAGQRKGDVFVPMHWNKQFASQANINRLFAPVVDPISGQPELKHAAVAIEAYQADFYAVAYSRHAMQANTEYWSKAPNQAGEQLLFAGQGEVNDWLDWCQKHTAAEGEWLRVENNNDKSFKVVCYTQGQLEFVCYIQATPFTEDMSWLSEIFMLQVFDREELKALVSGIPTPEVAKGRQICSCFKVGEKQIIEAIVDYGDDTVEKLGDRLQCGTNCGSCKTDLSGLIKSHCKSC</sequence>
<dbReference type="InterPro" id="IPR041854">
    <property type="entry name" value="BFD-like_2Fe2S-bd_dom_sf"/>
</dbReference>
<dbReference type="GO" id="GO:1990204">
    <property type="term" value="C:oxidoreductase complex"/>
    <property type="evidence" value="ECO:0007669"/>
    <property type="project" value="UniProtKB-ARBA"/>
</dbReference>
<dbReference type="Gene3D" id="2.40.40.20">
    <property type="match status" value="1"/>
</dbReference>
<dbReference type="Pfam" id="PF00384">
    <property type="entry name" value="Molybdopterin"/>
    <property type="match status" value="1"/>
</dbReference>
<dbReference type="InterPro" id="IPR027467">
    <property type="entry name" value="MopterinOxRdtase_cofactor_BS"/>
</dbReference>
<evidence type="ECO:0000256" key="10">
    <source>
        <dbReference type="ARBA" id="ARBA00023063"/>
    </source>
</evidence>
<protein>
    <submittedName>
        <fullName evidence="12">Molybdopterin oxidoreductase</fullName>
    </submittedName>
</protein>
<evidence type="ECO:0000256" key="6">
    <source>
        <dbReference type="ARBA" id="ARBA00022723"/>
    </source>
</evidence>
<dbReference type="Pfam" id="PF04879">
    <property type="entry name" value="Molybdop_Fe4S4"/>
    <property type="match status" value="1"/>
</dbReference>
<gene>
    <name evidence="12" type="ORF">DS2_02318</name>
</gene>
<evidence type="ECO:0000256" key="7">
    <source>
        <dbReference type="ARBA" id="ARBA00023002"/>
    </source>
</evidence>
<dbReference type="PANTHER" id="PTHR43105">
    <property type="entry name" value="RESPIRATORY NITRATE REDUCTASE"/>
    <property type="match status" value="1"/>
</dbReference>
<evidence type="ECO:0000256" key="3">
    <source>
        <dbReference type="ARBA" id="ARBA00008747"/>
    </source>
</evidence>
<evidence type="ECO:0000313" key="12">
    <source>
        <dbReference type="EMBL" id="EWH11981.1"/>
    </source>
</evidence>
<dbReference type="OrthoDB" id="9810782at2"/>
<evidence type="ECO:0000256" key="9">
    <source>
        <dbReference type="ARBA" id="ARBA00023014"/>
    </source>
</evidence>
<keyword evidence="4" id="KW-0004">4Fe-4S</keyword>
<dbReference type="InterPro" id="IPR006656">
    <property type="entry name" value="Mopterin_OxRdtase"/>
</dbReference>
<evidence type="ECO:0000259" key="11">
    <source>
        <dbReference type="PROSITE" id="PS51669"/>
    </source>
</evidence>
<dbReference type="Proteomes" id="UP000019276">
    <property type="component" value="Unassembled WGS sequence"/>
</dbReference>
<accession>W7QJB9</accession>
<organism evidence="12 13">
    <name type="scientific">Catenovulum agarivorans DS-2</name>
    <dbReference type="NCBI Taxonomy" id="1328313"/>
    <lineage>
        <taxon>Bacteria</taxon>
        <taxon>Pseudomonadati</taxon>
        <taxon>Pseudomonadota</taxon>
        <taxon>Gammaproteobacteria</taxon>
        <taxon>Alteromonadales</taxon>
        <taxon>Alteromonadaceae</taxon>
        <taxon>Catenovulum</taxon>
    </lineage>
</organism>
<dbReference type="GO" id="GO:0046872">
    <property type="term" value="F:metal ion binding"/>
    <property type="evidence" value="ECO:0007669"/>
    <property type="project" value="UniProtKB-KW"/>
</dbReference>
<dbReference type="Pfam" id="PF01568">
    <property type="entry name" value="Molydop_binding"/>
    <property type="match status" value="1"/>
</dbReference>
<comment type="caution">
    <text evidence="12">The sequence shown here is derived from an EMBL/GenBank/DDBJ whole genome shotgun (WGS) entry which is preliminary data.</text>
</comment>
<dbReference type="GO" id="GO:0045333">
    <property type="term" value="P:cellular respiration"/>
    <property type="evidence" value="ECO:0007669"/>
    <property type="project" value="UniProtKB-ARBA"/>
</dbReference>
<dbReference type="STRING" id="1328313.DS2_02318"/>
<feature type="domain" description="4Fe-4S Mo/W bis-MGD-type" evidence="11">
    <location>
        <begin position="6"/>
        <end position="62"/>
    </location>
</feature>
<comment type="cofactor">
    <cofactor evidence="1">
        <name>Mo-bis(molybdopterin guanine dinucleotide)</name>
        <dbReference type="ChEBI" id="CHEBI:60539"/>
    </cofactor>
</comment>
<dbReference type="SMART" id="SM00926">
    <property type="entry name" value="Molybdop_Fe4S4"/>
    <property type="match status" value="1"/>
</dbReference>
<dbReference type="SUPFAM" id="SSF50692">
    <property type="entry name" value="ADC-like"/>
    <property type="match status" value="1"/>
</dbReference>
<dbReference type="InterPro" id="IPR041957">
    <property type="entry name" value="CT_Nitrate-R-NapA-like"/>
</dbReference>
<dbReference type="Gene3D" id="2.20.25.90">
    <property type="entry name" value="ADC-like domains"/>
    <property type="match status" value="1"/>
</dbReference>
<keyword evidence="7" id="KW-0560">Oxidoreductase</keyword>
<dbReference type="PANTHER" id="PTHR43105:SF9">
    <property type="entry name" value="NADPH-FE(3+) OXIDOREDUCTASE SUBUNIT ALPHA"/>
    <property type="match status" value="1"/>
</dbReference>
<dbReference type="InterPro" id="IPR009010">
    <property type="entry name" value="Asp_de-COase-like_dom_sf"/>
</dbReference>
<dbReference type="EMBL" id="ARZY01000002">
    <property type="protein sequence ID" value="EWH11981.1"/>
    <property type="molecule type" value="Genomic_DNA"/>
</dbReference>
<dbReference type="Gene3D" id="1.10.10.1100">
    <property type="entry name" value="BFD-like [2Fe-2S]-binding domain"/>
    <property type="match status" value="1"/>
</dbReference>
<dbReference type="InterPro" id="IPR050123">
    <property type="entry name" value="Prok_molybdopt-oxidoreductase"/>
</dbReference>
<dbReference type="Gene3D" id="3.40.228.10">
    <property type="entry name" value="Dimethylsulfoxide Reductase, domain 2"/>
    <property type="match status" value="1"/>
</dbReference>
<dbReference type="SUPFAM" id="SSF53706">
    <property type="entry name" value="Formate dehydrogenase/DMSO reductase, domains 1-3"/>
    <property type="match status" value="1"/>
</dbReference>
<dbReference type="PROSITE" id="PS00551">
    <property type="entry name" value="MOLYBDOPTERIN_PROK_1"/>
    <property type="match status" value="1"/>
</dbReference>
<dbReference type="Gene3D" id="3.40.50.740">
    <property type="match status" value="1"/>
</dbReference>
<dbReference type="GO" id="GO:0051539">
    <property type="term" value="F:4 iron, 4 sulfur cluster binding"/>
    <property type="evidence" value="ECO:0007669"/>
    <property type="project" value="UniProtKB-KW"/>
</dbReference>
<keyword evidence="13" id="KW-1185">Reference proteome</keyword>
<dbReference type="RefSeq" id="WP_035012997.1">
    <property type="nucleotide sequence ID" value="NZ_ARZY01000002.1"/>
</dbReference>
<evidence type="ECO:0000313" key="13">
    <source>
        <dbReference type="Proteomes" id="UP000019276"/>
    </source>
</evidence>